<dbReference type="EMBL" id="JAVRJZ010000002">
    <property type="protein sequence ID" value="KAK2725904.1"/>
    <property type="molecule type" value="Genomic_DNA"/>
</dbReference>
<comment type="caution">
    <text evidence="1">The sequence shown here is derived from an EMBL/GenBank/DDBJ whole genome shotgun (WGS) entry which is preliminary data.</text>
</comment>
<reference evidence="1" key="1">
    <citation type="submission" date="2023-07" db="EMBL/GenBank/DDBJ databases">
        <title>Chromosome-level genome assembly of Artemia franciscana.</title>
        <authorList>
            <person name="Jo E."/>
        </authorList>
    </citation>
    <scope>NUCLEOTIDE SEQUENCE</scope>
    <source>
        <tissue evidence="1">Whole body</tissue>
    </source>
</reference>
<dbReference type="PANTHER" id="PTHR14659">
    <property type="entry name" value="ALPHA- AND GAMMA-ADAPTIN-BINDING PROTEIN P34"/>
    <property type="match status" value="1"/>
</dbReference>
<accession>A0AA88IAZ4</accession>
<dbReference type="PANTHER" id="PTHR14659:SF1">
    <property type="entry name" value="ALPHA- AND GAMMA-ADAPTIN-BINDING PROTEIN P34"/>
    <property type="match status" value="1"/>
</dbReference>
<sequence>MSYPVVAVNCENEEICSNIVNQLLAKLDKNYVGCSTPQKKCEVEIITKYYKATIYIEVVNGLKDLGSAPHSYEGLIYYEEKISDQNIGHIEKYLSNSSVSVKILACSQLEERYFDKIMKVCIDNDTELVDLNSPEDENDEKQGVDRIAEILETHNWPNSITLKNSLNDDNQEPVPFEELFAKFAVMKATADKLEPSQRKAFAESVVAAFWTAAGGPEDELYSCDEDSD</sequence>
<name>A0AA88IAZ4_ARTSF</name>
<dbReference type="Pfam" id="PF10199">
    <property type="entry name" value="Adaptin_binding"/>
    <property type="match status" value="1"/>
</dbReference>
<dbReference type="Proteomes" id="UP001187531">
    <property type="component" value="Unassembled WGS sequence"/>
</dbReference>
<gene>
    <name evidence="1" type="ORF">QYM36_000394</name>
</gene>
<evidence type="ECO:0008006" key="3">
    <source>
        <dbReference type="Google" id="ProtNLM"/>
    </source>
</evidence>
<proteinExistence type="predicted"/>
<dbReference type="Gene3D" id="3.40.50.11960">
    <property type="match status" value="1"/>
</dbReference>
<evidence type="ECO:0000313" key="2">
    <source>
        <dbReference type="Proteomes" id="UP001187531"/>
    </source>
</evidence>
<evidence type="ECO:0000313" key="1">
    <source>
        <dbReference type="EMBL" id="KAK2725903.1"/>
    </source>
</evidence>
<dbReference type="AlphaFoldDB" id="A0AA88IAZ4"/>
<organism evidence="1 2">
    <name type="scientific">Artemia franciscana</name>
    <name type="common">Brine shrimp</name>
    <name type="synonym">Artemia sanfranciscana</name>
    <dbReference type="NCBI Taxonomy" id="6661"/>
    <lineage>
        <taxon>Eukaryota</taxon>
        <taxon>Metazoa</taxon>
        <taxon>Ecdysozoa</taxon>
        <taxon>Arthropoda</taxon>
        <taxon>Crustacea</taxon>
        <taxon>Branchiopoda</taxon>
        <taxon>Anostraca</taxon>
        <taxon>Artemiidae</taxon>
        <taxon>Artemia</taxon>
    </lineage>
</organism>
<dbReference type="InterPro" id="IPR019341">
    <property type="entry name" value="Alpha/Gamma-adaptin-bd_p34"/>
</dbReference>
<dbReference type="EMBL" id="JAVRJZ010000002">
    <property type="protein sequence ID" value="KAK2725903.1"/>
    <property type="molecule type" value="Genomic_DNA"/>
</dbReference>
<keyword evidence="2" id="KW-1185">Reference proteome</keyword>
<protein>
    <recommendedName>
        <fullName evidence="3">Alpha-and gamma-adaptin-binding protein p34</fullName>
    </recommendedName>
</protein>